<reference evidence="1 2" key="1">
    <citation type="submission" date="2015-07" db="EMBL/GenBank/DDBJ databases">
        <title>The genome of Pseudoloma neurophilia, a relevant intracellular parasite of the zebrafish.</title>
        <authorList>
            <person name="Ndikumana S."/>
            <person name="Pelin A."/>
            <person name="Sanders J."/>
            <person name="Corradi N."/>
        </authorList>
    </citation>
    <scope>NUCLEOTIDE SEQUENCE [LARGE SCALE GENOMIC DNA]</scope>
    <source>
        <strain evidence="1 2">MK1</strain>
    </source>
</reference>
<protein>
    <submittedName>
        <fullName evidence="1">Uncharacterized protein</fullName>
    </submittedName>
</protein>
<proteinExistence type="predicted"/>
<dbReference type="EMBL" id="LGUB01000048">
    <property type="protein sequence ID" value="KRH94633.1"/>
    <property type="molecule type" value="Genomic_DNA"/>
</dbReference>
<dbReference type="Proteomes" id="UP000051530">
    <property type="component" value="Unassembled WGS sequence"/>
</dbReference>
<organism evidence="1 2">
    <name type="scientific">Pseudoloma neurophilia</name>
    <dbReference type="NCBI Taxonomy" id="146866"/>
    <lineage>
        <taxon>Eukaryota</taxon>
        <taxon>Fungi</taxon>
        <taxon>Fungi incertae sedis</taxon>
        <taxon>Microsporidia</taxon>
        <taxon>Pseudoloma</taxon>
    </lineage>
</organism>
<keyword evidence="2" id="KW-1185">Reference proteome</keyword>
<evidence type="ECO:0000313" key="2">
    <source>
        <dbReference type="Proteomes" id="UP000051530"/>
    </source>
</evidence>
<dbReference type="AlphaFoldDB" id="A0A0R0LZB7"/>
<comment type="caution">
    <text evidence="1">The sequence shown here is derived from an EMBL/GenBank/DDBJ whole genome shotgun (WGS) entry which is preliminary data.</text>
</comment>
<name>A0A0R0LZB7_9MICR</name>
<evidence type="ECO:0000313" key="1">
    <source>
        <dbReference type="EMBL" id="KRH94633.1"/>
    </source>
</evidence>
<dbReference type="VEuPathDB" id="MicrosporidiaDB:M153_189000831"/>
<sequence length="200" mass="23171">MSSMRKCPHIFIKHAKELEDIQHTNFTESQMASLRLKQKFEMATFNLLKHILNKGKDAQLLGSKLMGQFTLKNSSNNELICNILTPHFNQIMSDLVDQNISFHFKNIQKLDYFYDRFCQTPLPVILASVQTIQDVRDFTSECLGLNSYTDDSIYVFSSDQYELVAMEPITALVFGFGEYVSKIIQDDRISTFHLGFVYRK</sequence>
<accession>A0A0R0LZB7</accession>
<gene>
    <name evidence="1" type="ORF">M153_189000831</name>
</gene>